<dbReference type="InterPro" id="IPR036961">
    <property type="entry name" value="Kinesin_motor_dom_sf"/>
</dbReference>
<dbReference type="SUPFAM" id="SSF52540">
    <property type="entry name" value="P-loop containing nucleoside triphosphate hydrolases"/>
    <property type="match status" value="1"/>
</dbReference>
<comment type="similarity">
    <text evidence="6 7">Belongs to the TRAFAC class myosin-kinesin ATPase superfamily. Kinesin family.</text>
</comment>
<evidence type="ECO:0000256" key="7">
    <source>
        <dbReference type="RuleBase" id="RU000394"/>
    </source>
</evidence>
<keyword evidence="10" id="KW-1185">Reference proteome</keyword>
<dbReference type="AlphaFoldDB" id="F4NSJ5"/>
<evidence type="ECO:0000313" key="10">
    <source>
        <dbReference type="Proteomes" id="UP000007241"/>
    </source>
</evidence>
<dbReference type="GO" id="GO:0003777">
    <property type="term" value="F:microtubule motor activity"/>
    <property type="evidence" value="ECO:0007669"/>
    <property type="project" value="InterPro"/>
</dbReference>
<evidence type="ECO:0000256" key="2">
    <source>
        <dbReference type="ARBA" id="ARBA00022490"/>
    </source>
</evidence>
<dbReference type="Gene3D" id="3.40.850.10">
    <property type="entry name" value="Kinesin motor domain"/>
    <property type="match status" value="1"/>
</dbReference>
<keyword evidence="5" id="KW-0175">Coiled coil</keyword>
<organism evidence="9 10">
    <name type="scientific">Batrachochytrium dendrobatidis (strain JAM81 / FGSC 10211)</name>
    <name type="common">Frog chytrid fungus</name>
    <dbReference type="NCBI Taxonomy" id="684364"/>
    <lineage>
        <taxon>Eukaryota</taxon>
        <taxon>Fungi</taxon>
        <taxon>Fungi incertae sedis</taxon>
        <taxon>Chytridiomycota</taxon>
        <taxon>Chytridiomycota incertae sedis</taxon>
        <taxon>Chytridiomycetes</taxon>
        <taxon>Rhizophydiales</taxon>
        <taxon>Rhizophydiales incertae sedis</taxon>
        <taxon>Batrachochytrium</taxon>
    </lineage>
</organism>
<evidence type="ECO:0000256" key="6">
    <source>
        <dbReference type="PROSITE-ProRule" id="PRU00283"/>
    </source>
</evidence>
<dbReference type="PROSITE" id="PS50067">
    <property type="entry name" value="KINESIN_MOTOR_2"/>
    <property type="match status" value="1"/>
</dbReference>
<dbReference type="HOGENOM" id="CLU_001485_2_0_1"/>
<accession>F4NSJ5</accession>
<dbReference type="PANTHER" id="PTHR47969:SF15">
    <property type="entry name" value="CHROMOSOME-ASSOCIATED KINESIN KIF4A-RELATED"/>
    <property type="match status" value="1"/>
</dbReference>
<dbReference type="GeneID" id="18241739"/>
<sequence>MAQKSFTFDYVFDPLTTQDLLYADCVAPLVDRFLEGFNATVLAYGQTGSGKTYSMGIGLDTVAAASPVSYQGIVPRAIASVFQKIQRLTQNGTSSSKAQLFVSFLELHNEELVDLLNPRPRSAVAANMAPTIREDGTGRIMWLNTKEEVVNSPDELLSLLQRGTMCRTTASTDMNASSSRSHAIFTMTLRQEKSSVIVSKFHFVDLAGSERLKRTNAEGERKKEGISINQGLLALGNVISALGDETRRSSHVPYRDSKLTRMLQDSLGGNSQTLMLACISPSDLNYAETVNTLHYANRARNIKNRVSINQE</sequence>
<dbReference type="PANTHER" id="PTHR47969">
    <property type="entry name" value="CHROMOSOME-ASSOCIATED KINESIN KIF4A-RELATED"/>
    <property type="match status" value="1"/>
</dbReference>
<reference evidence="9 10" key="1">
    <citation type="submission" date="2009-12" db="EMBL/GenBank/DDBJ databases">
        <title>The draft genome of Batrachochytrium dendrobatidis.</title>
        <authorList>
            <consortium name="US DOE Joint Genome Institute (JGI-PGF)"/>
            <person name="Kuo A."/>
            <person name="Salamov A."/>
            <person name="Schmutz J."/>
            <person name="Lucas S."/>
            <person name="Pitluck S."/>
            <person name="Rosenblum E."/>
            <person name="Stajich J."/>
            <person name="Eisen M."/>
            <person name="Grigoriev I.V."/>
        </authorList>
    </citation>
    <scope>NUCLEOTIDE SEQUENCE [LARGE SCALE GENOMIC DNA]</scope>
    <source>
        <strain evidence="10">JAM81 / FGSC 10211</strain>
    </source>
</reference>
<proteinExistence type="inferred from homology"/>
<dbReference type="GO" id="GO:0005524">
    <property type="term" value="F:ATP binding"/>
    <property type="evidence" value="ECO:0007669"/>
    <property type="project" value="UniProtKB-UniRule"/>
</dbReference>
<dbReference type="PROSITE" id="PS00411">
    <property type="entry name" value="KINESIN_MOTOR_1"/>
    <property type="match status" value="1"/>
</dbReference>
<evidence type="ECO:0000313" key="9">
    <source>
        <dbReference type="EMBL" id="EGF83831.1"/>
    </source>
</evidence>
<feature type="domain" description="Kinesin motor" evidence="8">
    <location>
        <begin position="1"/>
        <end position="302"/>
    </location>
</feature>
<evidence type="ECO:0000256" key="5">
    <source>
        <dbReference type="ARBA" id="ARBA00023054"/>
    </source>
</evidence>
<evidence type="ECO:0000259" key="8">
    <source>
        <dbReference type="PROSITE" id="PS50067"/>
    </source>
</evidence>
<dbReference type="InterPro" id="IPR027417">
    <property type="entry name" value="P-loop_NTPase"/>
</dbReference>
<dbReference type="InParanoid" id="F4NSJ5"/>
<dbReference type="OrthoDB" id="3176171at2759"/>
<name>F4NSJ5_BATDJ</name>
<evidence type="ECO:0000256" key="3">
    <source>
        <dbReference type="ARBA" id="ARBA00022741"/>
    </source>
</evidence>
<evidence type="ECO:0000256" key="4">
    <source>
        <dbReference type="ARBA" id="ARBA00022840"/>
    </source>
</evidence>
<keyword evidence="6 7" id="KW-0505">Motor protein</keyword>
<dbReference type="GO" id="GO:0005737">
    <property type="term" value="C:cytoplasm"/>
    <property type="evidence" value="ECO:0007669"/>
    <property type="project" value="UniProtKB-SubCell"/>
</dbReference>
<dbReference type="SMART" id="SM00129">
    <property type="entry name" value="KISc"/>
    <property type="match status" value="1"/>
</dbReference>
<feature type="non-terminal residue" evidence="9">
    <location>
        <position position="311"/>
    </location>
</feature>
<dbReference type="GO" id="GO:0007018">
    <property type="term" value="P:microtubule-based movement"/>
    <property type="evidence" value="ECO:0007669"/>
    <property type="project" value="InterPro"/>
</dbReference>
<keyword evidence="4 6" id="KW-0067">ATP-binding</keyword>
<dbReference type="PRINTS" id="PR00380">
    <property type="entry name" value="KINESINHEAVY"/>
</dbReference>
<dbReference type="GO" id="GO:0005874">
    <property type="term" value="C:microtubule"/>
    <property type="evidence" value="ECO:0007669"/>
    <property type="project" value="UniProtKB-KW"/>
</dbReference>
<dbReference type="InterPro" id="IPR019821">
    <property type="entry name" value="Kinesin_motor_CS"/>
</dbReference>
<dbReference type="InterPro" id="IPR001752">
    <property type="entry name" value="Kinesin_motor_dom"/>
</dbReference>
<dbReference type="Proteomes" id="UP000007241">
    <property type="component" value="Unassembled WGS sequence"/>
</dbReference>
<dbReference type="GO" id="GO:0008017">
    <property type="term" value="F:microtubule binding"/>
    <property type="evidence" value="ECO:0007669"/>
    <property type="project" value="InterPro"/>
</dbReference>
<dbReference type="STRING" id="684364.F4NSJ5"/>
<dbReference type="InterPro" id="IPR027640">
    <property type="entry name" value="Kinesin-like_fam"/>
</dbReference>
<dbReference type="OMA" id="CRFRPQS"/>
<protein>
    <recommendedName>
        <fullName evidence="7">Kinesin-like protein</fullName>
    </recommendedName>
</protein>
<keyword evidence="3 6" id="KW-0547">Nucleotide-binding</keyword>
<comment type="subcellular location">
    <subcellularLocation>
        <location evidence="1">Cytoplasm</location>
    </subcellularLocation>
</comment>
<gene>
    <name evidence="9" type="ORF">BATDEDRAFT_8409</name>
</gene>
<keyword evidence="2" id="KW-0963">Cytoplasm</keyword>
<dbReference type="EMBL" id="GL882879">
    <property type="protein sequence ID" value="EGF83831.1"/>
    <property type="molecule type" value="Genomic_DNA"/>
</dbReference>
<dbReference type="RefSeq" id="XP_006674999.1">
    <property type="nucleotide sequence ID" value="XM_006674936.1"/>
</dbReference>
<keyword evidence="7" id="KW-0493">Microtubule</keyword>
<feature type="binding site" evidence="6">
    <location>
        <begin position="45"/>
        <end position="52"/>
    </location>
    <ligand>
        <name>ATP</name>
        <dbReference type="ChEBI" id="CHEBI:30616"/>
    </ligand>
</feature>
<dbReference type="Pfam" id="PF00225">
    <property type="entry name" value="Kinesin"/>
    <property type="match status" value="1"/>
</dbReference>
<evidence type="ECO:0000256" key="1">
    <source>
        <dbReference type="ARBA" id="ARBA00004496"/>
    </source>
</evidence>